<proteinExistence type="predicted"/>
<reference evidence="1" key="1">
    <citation type="submission" date="2021-02" db="EMBL/GenBank/DDBJ databases">
        <authorList>
            <person name="Nowell W R."/>
        </authorList>
    </citation>
    <scope>NUCLEOTIDE SEQUENCE</scope>
</reference>
<dbReference type="Gene3D" id="3.90.176.10">
    <property type="entry name" value="Toxin ADP-ribosyltransferase, Chain A, domain 1"/>
    <property type="match status" value="1"/>
</dbReference>
<accession>A0A816EVH6</accession>
<dbReference type="EMBL" id="CAJNOR010010982">
    <property type="protein sequence ID" value="CAF1658178.1"/>
    <property type="molecule type" value="Genomic_DNA"/>
</dbReference>
<dbReference type="SUPFAM" id="SSF56399">
    <property type="entry name" value="ADP-ribosylation"/>
    <property type="match status" value="1"/>
</dbReference>
<protein>
    <submittedName>
        <fullName evidence="1">Uncharacterized protein</fullName>
    </submittedName>
</protein>
<keyword evidence="2" id="KW-1185">Reference proteome</keyword>
<dbReference type="AlphaFoldDB" id="A0A816EVH6"/>
<dbReference type="Proteomes" id="UP000663828">
    <property type="component" value="Unassembled WGS sequence"/>
</dbReference>
<evidence type="ECO:0000313" key="2">
    <source>
        <dbReference type="Proteomes" id="UP000663828"/>
    </source>
</evidence>
<name>A0A816EVH6_ADIRI</name>
<evidence type="ECO:0000313" key="1">
    <source>
        <dbReference type="EMBL" id="CAF1658178.1"/>
    </source>
</evidence>
<organism evidence="1 2">
    <name type="scientific">Adineta ricciae</name>
    <name type="common">Rotifer</name>
    <dbReference type="NCBI Taxonomy" id="249248"/>
    <lineage>
        <taxon>Eukaryota</taxon>
        <taxon>Metazoa</taxon>
        <taxon>Spiralia</taxon>
        <taxon>Gnathifera</taxon>
        <taxon>Rotifera</taxon>
        <taxon>Eurotatoria</taxon>
        <taxon>Bdelloidea</taxon>
        <taxon>Adinetida</taxon>
        <taxon>Adinetidae</taxon>
        <taxon>Adineta</taxon>
    </lineage>
</organism>
<gene>
    <name evidence="1" type="ORF">XAT740_LOCUS56320</name>
</gene>
<comment type="caution">
    <text evidence="1">The sequence shown here is derived from an EMBL/GenBank/DDBJ whole genome shotgun (WGS) entry which is preliminary data.</text>
</comment>
<sequence length="357" mass="41299">MKKSKSDIIFIVFGSFKETIPQIHNYSCINGILISYLDIERHQQSKFLKLQGICIDIQELFDVIQTSAKCESGPIDFSLFETQNNANKSLDNNEQVKREMSSSCRTNYQNDKRVLKIINGFGSKSFNGNTVNANLWYTRNCVIFRRINEAFGSGNIVTIYSYRYLIKLLYQQLRNLHETYRLYRSQQLTLSQILLISKHKNTLISLNNLISTTLDDDIPKQFCWHREINDQELLMFSIDVDLISKQYTAFVNIIQLSNISNEKEVLISIGAVFRIESVEYDKKAQFYRIHLSIFAKEVKSVNQSVLLSNLLFDTGEYQFTIDSYQDQALKHYKAASLIYKQANNQQGLGGCYHNIAS</sequence>